<dbReference type="EMBL" id="JAKUDN010000002">
    <property type="protein sequence ID" value="MCP8352653.1"/>
    <property type="molecule type" value="Genomic_DNA"/>
</dbReference>
<keyword evidence="13" id="KW-1185">Reference proteome</keyword>
<dbReference type="SUPFAM" id="SSF51735">
    <property type="entry name" value="NAD(P)-binding Rossmann-fold domains"/>
    <property type="match status" value="1"/>
</dbReference>
<evidence type="ECO:0000313" key="13">
    <source>
        <dbReference type="Proteomes" id="UP001320768"/>
    </source>
</evidence>
<dbReference type="EC" id="1.1.1.381" evidence="5"/>
<evidence type="ECO:0000256" key="7">
    <source>
        <dbReference type="ARBA" id="ARBA00044271"/>
    </source>
</evidence>
<evidence type="ECO:0000256" key="11">
    <source>
        <dbReference type="RuleBase" id="RU000363"/>
    </source>
</evidence>
<comment type="function">
    <text evidence="9">NADP-dependent dehydrogenase with broad substrate specificity acting on 3-hydroxy acids. Catalyzes the NADP-dependent oxidation of L-allo-threonine to L-2-amino-3-keto-butyrate, which is spontaneously decarboxylated into aminoacetone. Also acts on D-threonine, L-serine, D-serine, D-3-hydroxyisobutyrate, L-3-hydroxyisobutyrate, D-glycerate and L-glycerate. Able to catalyze the reduction of the malonic semialdehyde to 3-hydroxypropionic acid. YdfG is apparently supplementing RutE, the presumed malonic semialdehyde reductase involved in pyrimidine degradation since both are able to detoxify malonic semialdehyde.</text>
</comment>
<dbReference type="PIRSF" id="PIRSF000126">
    <property type="entry name" value="11-beta-HSD1"/>
    <property type="match status" value="1"/>
</dbReference>
<dbReference type="PRINTS" id="PR00081">
    <property type="entry name" value="GDHRDH"/>
</dbReference>
<evidence type="ECO:0000256" key="3">
    <source>
        <dbReference type="ARBA" id="ARBA00043812"/>
    </source>
</evidence>
<dbReference type="PROSITE" id="PS00061">
    <property type="entry name" value="ADH_SHORT"/>
    <property type="match status" value="1"/>
</dbReference>
<sequence length="258" mass="28454">MTNNIPWAIVTGASSGIGREMAKILAQKGMNLVIIARTSELLVTLKTDLESFGVQSCVICSDLTKVSAINDILQVLEEKDINPYVLINNAGCGLFGTFAQQNSQEISNMLTLNIQALTLLTHAIIPKIPPGGYIMNVSSIICFQATPYYAAYAASKSYVDAFSQALQYELSPNIHVSTLYPGMTDTRFFETSHQVIKPWLKSLMMKSAPFVAKKAITGMLNNKKTMTPGMINKISSNLGYYMPNWITTKLMAFLFKNR</sequence>
<dbReference type="PRINTS" id="PR00080">
    <property type="entry name" value="SDRFAMILY"/>
</dbReference>
<name>A0ABT1L7E2_9GAMM</name>
<evidence type="ECO:0000256" key="2">
    <source>
        <dbReference type="ARBA" id="ARBA00023002"/>
    </source>
</evidence>
<comment type="catalytic activity">
    <reaction evidence="3">
        <text>L-allo-threonine + NADP(+) = aminoacetone + CO2 + NADPH</text>
        <dbReference type="Rhea" id="RHEA:43524"/>
        <dbReference type="ChEBI" id="CHEBI:16526"/>
        <dbReference type="ChEBI" id="CHEBI:57783"/>
        <dbReference type="ChEBI" id="CHEBI:58320"/>
        <dbReference type="ChEBI" id="CHEBI:58349"/>
        <dbReference type="ChEBI" id="CHEBI:58585"/>
        <dbReference type="EC" id="1.1.1.381"/>
    </reaction>
</comment>
<evidence type="ECO:0000313" key="12">
    <source>
        <dbReference type="EMBL" id="MCP8352653.1"/>
    </source>
</evidence>
<dbReference type="Proteomes" id="UP001320768">
    <property type="component" value="Unassembled WGS sequence"/>
</dbReference>
<dbReference type="PANTHER" id="PTHR43086:SF3">
    <property type="entry name" value="NADP-DEPENDENT 3-HYDROXY ACID DEHYDROGENASE YDFG"/>
    <property type="match status" value="1"/>
</dbReference>
<reference evidence="12 13" key="1">
    <citation type="journal article" date="2022" name="Nat. Microbiol.">
        <title>The microbiome of a bacterivorous marine choanoflagellate contains a resource-demanding obligate bacterial associate.</title>
        <authorList>
            <person name="Needham D.M."/>
            <person name="Poirier C."/>
            <person name="Bachy C."/>
            <person name="George E.E."/>
            <person name="Wilken S."/>
            <person name="Yung C.C.M."/>
            <person name="Limardo A.J."/>
            <person name="Morando M."/>
            <person name="Sudek L."/>
            <person name="Malmstrom R.R."/>
            <person name="Keeling P.J."/>
            <person name="Santoro A.E."/>
            <person name="Worden A.Z."/>
        </authorList>
    </citation>
    <scope>NUCLEOTIDE SEQUENCE [LARGE SCALE GENOMIC DNA]</scope>
    <source>
        <strain evidence="12 13">Comchoano-2</strain>
    </source>
</reference>
<evidence type="ECO:0000256" key="8">
    <source>
        <dbReference type="ARBA" id="ARBA00044349"/>
    </source>
</evidence>
<organism evidence="12 13">
    <name type="scientific">Candidatus Synchoanobacter obligatus</name>
    <dbReference type="NCBI Taxonomy" id="2919597"/>
    <lineage>
        <taxon>Bacteria</taxon>
        <taxon>Pseudomonadati</taxon>
        <taxon>Pseudomonadota</taxon>
        <taxon>Gammaproteobacteria</taxon>
        <taxon>Candidatus Comchoanobacterales</taxon>
        <taxon>Candidatus Comchoanobacteraceae</taxon>
        <taxon>Candidatus Synchoanobacter</taxon>
    </lineage>
</organism>
<gene>
    <name evidence="12" type="ORF">MKS91_05080</name>
</gene>
<evidence type="ECO:0000256" key="4">
    <source>
        <dbReference type="ARBA" id="ARBA00044050"/>
    </source>
</evidence>
<dbReference type="InterPro" id="IPR020904">
    <property type="entry name" value="Sc_DH/Rdtase_CS"/>
</dbReference>
<dbReference type="Pfam" id="PF00106">
    <property type="entry name" value="adh_short"/>
    <property type="match status" value="1"/>
</dbReference>
<keyword evidence="2" id="KW-0560">Oxidoreductase</keyword>
<evidence type="ECO:0000256" key="5">
    <source>
        <dbReference type="ARBA" id="ARBA00044059"/>
    </source>
</evidence>
<accession>A0ABT1L7E2</accession>
<evidence type="ECO:0000256" key="10">
    <source>
        <dbReference type="ARBA" id="ARBA00047274"/>
    </source>
</evidence>
<dbReference type="Gene3D" id="3.40.50.720">
    <property type="entry name" value="NAD(P)-binding Rossmann-like Domain"/>
    <property type="match status" value="1"/>
</dbReference>
<evidence type="ECO:0000256" key="6">
    <source>
        <dbReference type="ARBA" id="ARBA00044065"/>
    </source>
</evidence>
<dbReference type="PANTHER" id="PTHR43086">
    <property type="entry name" value="VERY-LONG-CHAIN 3-OXOOACYL-COA REDUCTASE"/>
    <property type="match status" value="1"/>
</dbReference>
<evidence type="ECO:0000256" key="9">
    <source>
        <dbReference type="ARBA" id="ARBA00045650"/>
    </source>
</evidence>
<dbReference type="InterPro" id="IPR036291">
    <property type="entry name" value="NAD(P)-bd_dom_sf"/>
</dbReference>
<dbReference type="InterPro" id="IPR002347">
    <property type="entry name" value="SDR_fam"/>
</dbReference>
<comment type="similarity">
    <text evidence="1 11">Belongs to the short-chain dehydrogenases/reductases (SDR) family.</text>
</comment>
<comment type="catalytic activity">
    <reaction evidence="10">
        <text>3-hydroxypropanoate + NADP(+) = 3-oxopropanoate + NADPH + H(+)</text>
        <dbReference type="Rhea" id="RHEA:26438"/>
        <dbReference type="ChEBI" id="CHEBI:15378"/>
        <dbReference type="ChEBI" id="CHEBI:16510"/>
        <dbReference type="ChEBI" id="CHEBI:33190"/>
        <dbReference type="ChEBI" id="CHEBI:57783"/>
        <dbReference type="ChEBI" id="CHEBI:58349"/>
        <dbReference type="EC" id="1.1.1.298"/>
    </reaction>
</comment>
<evidence type="ECO:0000256" key="1">
    <source>
        <dbReference type="ARBA" id="ARBA00006484"/>
    </source>
</evidence>
<protein>
    <recommendedName>
        <fullName evidence="6">NADP-dependent 3-hydroxy acid dehydrogenase YdfG</fullName>
        <ecNumber evidence="4">1.1.1.298</ecNumber>
        <ecNumber evidence="5">1.1.1.381</ecNumber>
    </recommendedName>
    <alternativeName>
        <fullName evidence="8">L-allo-threonine dehydrogenase</fullName>
    </alternativeName>
    <alternativeName>
        <fullName evidence="7">Malonic semialdehyde reductase</fullName>
    </alternativeName>
</protein>
<dbReference type="EC" id="1.1.1.298" evidence="4"/>
<dbReference type="RefSeq" id="WP_258569757.1">
    <property type="nucleotide sequence ID" value="NZ_JAKUDN010000002.1"/>
</dbReference>
<proteinExistence type="inferred from homology"/>
<comment type="caution">
    <text evidence="12">The sequence shown here is derived from an EMBL/GenBank/DDBJ whole genome shotgun (WGS) entry which is preliminary data.</text>
</comment>